<gene>
    <name evidence="2" type="ORF">LX73_1852</name>
</gene>
<evidence type="ECO:0000256" key="1">
    <source>
        <dbReference type="SAM" id="SignalP"/>
    </source>
</evidence>
<organism evidence="2 3">
    <name type="scientific">Fodinibius salinus</name>
    <dbReference type="NCBI Taxonomy" id="860790"/>
    <lineage>
        <taxon>Bacteria</taxon>
        <taxon>Pseudomonadati</taxon>
        <taxon>Balneolota</taxon>
        <taxon>Balneolia</taxon>
        <taxon>Balneolales</taxon>
        <taxon>Balneolaceae</taxon>
        <taxon>Fodinibius</taxon>
    </lineage>
</organism>
<sequence>MRTFSAISACCFFMILVLGLSSTTQAQFRKDQQRPSDLTGPIIKKEDPSEGANWSNLFNMRMDHSYSMSFSSVGGQTQNINAYTNTMHFFFSEDLTGRVDLQLLHSPFGNSFMGSQNSGSGIDFKIRNAELNYELSENSNISIQFQQVPSYGYGYGASPFSPPYTSSFGDQNF</sequence>
<protein>
    <submittedName>
        <fullName evidence="2">Uncharacterized protein</fullName>
    </submittedName>
</protein>
<keyword evidence="1" id="KW-0732">Signal</keyword>
<accession>A0A5D3YN24</accession>
<dbReference type="AlphaFoldDB" id="A0A5D3YN24"/>
<proteinExistence type="predicted"/>
<feature type="signal peptide" evidence="1">
    <location>
        <begin position="1"/>
        <end position="26"/>
    </location>
</feature>
<evidence type="ECO:0000313" key="3">
    <source>
        <dbReference type="Proteomes" id="UP000324595"/>
    </source>
</evidence>
<reference evidence="2 3" key="1">
    <citation type="submission" date="2019-07" db="EMBL/GenBank/DDBJ databases">
        <title>Genomic Encyclopedia of Archaeal and Bacterial Type Strains, Phase II (KMG-II): from individual species to whole genera.</title>
        <authorList>
            <person name="Goeker M."/>
        </authorList>
    </citation>
    <scope>NUCLEOTIDE SEQUENCE [LARGE SCALE GENOMIC DNA]</scope>
    <source>
        <strain evidence="2 3">DSM 21935</strain>
    </source>
</reference>
<keyword evidence="3" id="KW-1185">Reference proteome</keyword>
<feature type="chain" id="PRO_5022767103" evidence="1">
    <location>
        <begin position="27"/>
        <end position="173"/>
    </location>
</feature>
<comment type="caution">
    <text evidence="2">The sequence shown here is derived from an EMBL/GenBank/DDBJ whole genome shotgun (WGS) entry which is preliminary data.</text>
</comment>
<dbReference type="EMBL" id="VNHY01000002">
    <property type="protein sequence ID" value="TYP94127.1"/>
    <property type="molecule type" value="Genomic_DNA"/>
</dbReference>
<dbReference type="OrthoDB" id="1524141at2"/>
<evidence type="ECO:0000313" key="2">
    <source>
        <dbReference type="EMBL" id="TYP94127.1"/>
    </source>
</evidence>
<name>A0A5D3YN24_9BACT</name>
<dbReference type="RefSeq" id="WP_148899152.1">
    <property type="nucleotide sequence ID" value="NZ_VNHY01000002.1"/>
</dbReference>
<dbReference type="Proteomes" id="UP000324595">
    <property type="component" value="Unassembled WGS sequence"/>
</dbReference>